<organism evidence="1 2">
    <name type="scientific">Ideonella livida</name>
    <dbReference type="NCBI Taxonomy" id="2707176"/>
    <lineage>
        <taxon>Bacteria</taxon>
        <taxon>Pseudomonadati</taxon>
        <taxon>Pseudomonadota</taxon>
        <taxon>Betaproteobacteria</taxon>
        <taxon>Burkholderiales</taxon>
        <taxon>Sphaerotilaceae</taxon>
        <taxon>Ideonella</taxon>
    </lineage>
</organism>
<proteinExistence type="predicted"/>
<sequence length="181" mass="18948">MSLSPVAASLQLSARMITLNHPAAMDCQVYRKSVSRTAHTDAPGETIGGLPLLGGVPVLSDEDEADVDWDPVLPEDQIHAKCLLLGGYSGSSMLDNGQGPDAPALQEARIEPLAAPGSPGYFELSKGDLIMVMPGGGVVFTFAVQDFSNTLMLPPYVPKVILAAQGDLTYIPSVSAAVDNR</sequence>
<comment type="caution">
    <text evidence="1">The sequence shown here is derived from an EMBL/GenBank/DDBJ whole genome shotgun (WGS) entry which is preliminary data.</text>
</comment>
<name>A0A7C9THJ4_9BURK</name>
<dbReference type="AlphaFoldDB" id="A0A7C9THJ4"/>
<reference evidence="1 2" key="1">
    <citation type="submission" date="2020-02" db="EMBL/GenBank/DDBJ databases">
        <title>Ideonella bacterium strain TBM-1.</title>
        <authorList>
            <person name="Chen W.-M."/>
        </authorList>
    </citation>
    <scope>NUCLEOTIDE SEQUENCE [LARGE SCALE GENOMIC DNA]</scope>
    <source>
        <strain evidence="1 2">TBM-1</strain>
    </source>
</reference>
<dbReference type="RefSeq" id="WP_163455578.1">
    <property type="nucleotide sequence ID" value="NZ_JAAGOH010000001.1"/>
</dbReference>
<evidence type="ECO:0000313" key="1">
    <source>
        <dbReference type="EMBL" id="NDY89724.1"/>
    </source>
</evidence>
<protein>
    <submittedName>
        <fullName evidence="1">Uncharacterized protein</fullName>
    </submittedName>
</protein>
<keyword evidence="2" id="KW-1185">Reference proteome</keyword>
<gene>
    <name evidence="1" type="ORF">G3A44_00790</name>
</gene>
<accession>A0A7C9THJ4</accession>
<dbReference type="EMBL" id="JAAGOH010000001">
    <property type="protein sequence ID" value="NDY89724.1"/>
    <property type="molecule type" value="Genomic_DNA"/>
</dbReference>
<dbReference type="Proteomes" id="UP000484255">
    <property type="component" value="Unassembled WGS sequence"/>
</dbReference>
<evidence type="ECO:0000313" key="2">
    <source>
        <dbReference type="Proteomes" id="UP000484255"/>
    </source>
</evidence>